<accession>A0A914DE67</accession>
<dbReference type="InterPro" id="IPR011992">
    <property type="entry name" value="EF-hand-dom_pair"/>
</dbReference>
<dbReference type="InterPro" id="IPR018000">
    <property type="entry name" value="Neurotransmitter_ion_chnl_CS"/>
</dbReference>
<keyword evidence="3" id="KW-0106">Calcium</keyword>
<feature type="transmembrane region" description="Helical" evidence="6">
    <location>
        <begin position="291"/>
        <end position="314"/>
    </location>
</feature>
<dbReference type="InterPro" id="IPR036734">
    <property type="entry name" value="Neur_chan_lig-bd_sf"/>
</dbReference>
<dbReference type="Gene3D" id="2.70.170.10">
    <property type="entry name" value="Neurotransmitter-gated ion-channel ligand-binding domain"/>
    <property type="match status" value="1"/>
</dbReference>
<dbReference type="Gene3D" id="1.10.238.10">
    <property type="entry name" value="EF-hand"/>
    <property type="match status" value="2"/>
</dbReference>
<feature type="transmembrane region" description="Helical" evidence="6">
    <location>
        <begin position="326"/>
        <end position="344"/>
    </location>
</feature>
<protein>
    <submittedName>
        <fullName evidence="10">EF-hand domain-containing protein</fullName>
    </submittedName>
</protein>
<dbReference type="CDD" id="cd18997">
    <property type="entry name" value="LGIC_ECD_nAChR"/>
    <property type="match status" value="1"/>
</dbReference>
<evidence type="ECO:0000256" key="6">
    <source>
        <dbReference type="RuleBase" id="RU000687"/>
    </source>
</evidence>
<dbReference type="CDD" id="cd00051">
    <property type="entry name" value="EFh"/>
    <property type="match status" value="1"/>
</dbReference>
<dbReference type="Gene3D" id="1.20.58.390">
    <property type="entry name" value="Neurotransmitter-gated ion-channel transmembrane domain"/>
    <property type="match status" value="1"/>
</dbReference>
<dbReference type="SUPFAM" id="SSF47473">
    <property type="entry name" value="EF-hand"/>
    <property type="match status" value="1"/>
</dbReference>
<evidence type="ECO:0000256" key="1">
    <source>
        <dbReference type="ARBA" id="ARBA00004141"/>
    </source>
</evidence>
<comment type="subcellular location">
    <subcellularLocation>
        <location evidence="1">Membrane</location>
        <topology evidence="1">Multi-pass membrane protein</topology>
    </subcellularLocation>
</comment>
<keyword evidence="6" id="KW-0813">Transport</keyword>
<feature type="domain" description="EF-hand" evidence="8">
    <location>
        <begin position="424"/>
        <end position="459"/>
    </location>
</feature>
<dbReference type="PROSITE" id="PS00236">
    <property type="entry name" value="NEUROTR_ION_CHANNEL"/>
    <property type="match status" value="1"/>
</dbReference>
<evidence type="ECO:0000256" key="3">
    <source>
        <dbReference type="ARBA" id="ARBA00022837"/>
    </source>
</evidence>
<evidence type="ECO:0000259" key="8">
    <source>
        <dbReference type="PROSITE" id="PS50222"/>
    </source>
</evidence>
<dbReference type="FunFam" id="2.70.170.10:FF:000028">
    <property type="entry name" value="AcetylCholine Receptor"/>
    <property type="match status" value="1"/>
</dbReference>
<dbReference type="InterPro" id="IPR006202">
    <property type="entry name" value="Neur_chan_lig-bd"/>
</dbReference>
<evidence type="ECO:0000313" key="10">
    <source>
        <dbReference type="WBParaSite" id="ACRNAN_scaffold2371.g32495.t1"/>
    </source>
</evidence>
<keyword evidence="6" id="KW-0732">Signal</keyword>
<dbReference type="GO" id="GO:0005509">
    <property type="term" value="F:calcium ion binding"/>
    <property type="evidence" value="ECO:0007669"/>
    <property type="project" value="InterPro"/>
</dbReference>
<keyword evidence="9" id="KW-1185">Reference proteome</keyword>
<dbReference type="Pfam" id="PF02931">
    <property type="entry name" value="Neur_chan_LBD"/>
    <property type="match status" value="1"/>
</dbReference>
<feature type="domain" description="EF-hand" evidence="8">
    <location>
        <begin position="460"/>
        <end position="495"/>
    </location>
</feature>
<dbReference type="FunFam" id="1.20.58.390:FF:000049">
    <property type="entry name" value="AcetylCholine Receptor"/>
    <property type="match status" value="1"/>
</dbReference>
<feature type="signal peptide" evidence="6">
    <location>
        <begin position="1"/>
        <end position="23"/>
    </location>
</feature>
<keyword evidence="4 6" id="KW-1133">Transmembrane helix</keyword>
<keyword evidence="6" id="KW-0406">Ion transport</keyword>
<dbReference type="GO" id="GO:0004888">
    <property type="term" value="F:transmembrane signaling receptor activity"/>
    <property type="evidence" value="ECO:0007669"/>
    <property type="project" value="InterPro"/>
</dbReference>
<dbReference type="SMART" id="SM00054">
    <property type="entry name" value="EFh"/>
    <property type="match status" value="2"/>
</dbReference>
<evidence type="ECO:0000256" key="5">
    <source>
        <dbReference type="ARBA" id="ARBA00023136"/>
    </source>
</evidence>
<dbReference type="PANTHER" id="PTHR18945">
    <property type="entry name" value="NEUROTRANSMITTER GATED ION CHANNEL"/>
    <property type="match status" value="1"/>
</dbReference>
<dbReference type="PROSITE" id="PS00018">
    <property type="entry name" value="EF_HAND_1"/>
    <property type="match status" value="2"/>
</dbReference>
<dbReference type="InterPro" id="IPR018247">
    <property type="entry name" value="EF_Hand_1_Ca_BS"/>
</dbReference>
<sequence>MLRFWNNIISIVILLNAITGIGMKKVGHEDNEDLLDHIVESRGEWKSYKELSKEVESETTEPTKVSIGSDISPYSRLEKYLMTNYNKRIIPRTTPRTPVDVSLSMQLYQIVAVNEPQQYIILNAWVIERWTDEILFWDSKQFDGIKTIVLPSDAVWKPDTTLYNSLIMSDADTSRMVNVKLSLLSEEKAGLVELLYPTLYKFSCILDLRYFPFDIQDCTMTIGSWIYDKEGINYLPHNGTNHIPFGIHNCIENEGWNILGTDVKRREVLYNCCPNKYSLMEFTLYIQRKPLYYIVNLILPTSVITLISIIGFFSTSNMHAPREEKITLGITTLLSMSILIFLVADKLPSTSSFIPLIGWFYTSMMLIISLSTLAASFVIYIQQCGILGKRPSAKLMQWGIRFGTILRLKMPLMMKQAYFNKVTDIMKRIDEVIKKYDTDGSGEIEFPEFRIMAQQLWKIQDEKKIREYFDAIDVSGDGQVSAQEFRDFYMQMKRQKSVTTVQARIDKPPNIVKVNTLENYLQSRSKSLSTDQKAYPVNGTNENKIFAKEQYFLPNDLPNDGHEQSWNNNPLNENDF</sequence>
<dbReference type="InterPro" id="IPR036719">
    <property type="entry name" value="Neuro-gated_channel_TM_sf"/>
</dbReference>
<dbReference type="InterPro" id="IPR006201">
    <property type="entry name" value="Neur_channel"/>
</dbReference>
<comment type="similarity">
    <text evidence="6">Belongs to the ligand-gated ion channel (TC 1.A.9) family.</text>
</comment>
<comment type="caution">
    <text evidence="6">Lacks conserved residue(s) required for the propagation of feature annotation.</text>
</comment>
<feature type="transmembrane region" description="Helical" evidence="6">
    <location>
        <begin position="356"/>
        <end position="381"/>
    </location>
</feature>
<evidence type="ECO:0000256" key="2">
    <source>
        <dbReference type="ARBA" id="ARBA00022692"/>
    </source>
</evidence>
<evidence type="ECO:0000256" key="7">
    <source>
        <dbReference type="SAM" id="MobiDB-lite"/>
    </source>
</evidence>
<dbReference type="GO" id="GO:0005230">
    <property type="term" value="F:extracellular ligand-gated monoatomic ion channel activity"/>
    <property type="evidence" value="ECO:0007669"/>
    <property type="project" value="InterPro"/>
</dbReference>
<keyword evidence="2 6" id="KW-0812">Transmembrane</keyword>
<dbReference type="AlphaFoldDB" id="A0A914DE67"/>
<name>A0A914DE67_9BILA</name>
<dbReference type="Proteomes" id="UP000887540">
    <property type="component" value="Unplaced"/>
</dbReference>
<keyword evidence="5 6" id="KW-0472">Membrane</keyword>
<reference evidence="10" key="1">
    <citation type="submission" date="2022-11" db="UniProtKB">
        <authorList>
            <consortium name="WormBaseParasite"/>
        </authorList>
    </citation>
    <scope>IDENTIFICATION</scope>
</reference>
<organism evidence="9 10">
    <name type="scientific">Acrobeloides nanus</name>
    <dbReference type="NCBI Taxonomy" id="290746"/>
    <lineage>
        <taxon>Eukaryota</taxon>
        <taxon>Metazoa</taxon>
        <taxon>Ecdysozoa</taxon>
        <taxon>Nematoda</taxon>
        <taxon>Chromadorea</taxon>
        <taxon>Rhabditida</taxon>
        <taxon>Tylenchina</taxon>
        <taxon>Cephalobomorpha</taxon>
        <taxon>Cephaloboidea</taxon>
        <taxon>Cephalobidae</taxon>
        <taxon>Acrobeloides</taxon>
    </lineage>
</organism>
<dbReference type="InterPro" id="IPR002048">
    <property type="entry name" value="EF_hand_dom"/>
</dbReference>
<dbReference type="PROSITE" id="PS50222">
    <property type="entry name" value="EF_HAND_2"/>
    <property type="match status" value="2"/>
</dbReference>
<dbReference type="SUPFAM" id="SSF90112">
    <property type="entry name" value="Neurotransmitter-gated ion-channel transmembrane pore"/>
    <property type="match status" value="1"/>
</dbReference>
<dbReference type="InterPro" id="IPR038050">
    <property type="entry name" value="Neuro_actylchol_rec"/>
</dbReference>
<evidence type="ECO:0000313" key="9">
    <source>
        <dbReference type="Proteomes" id="UP000887540"/>
    </source>
</evidence>
<feature type="compositionally biased region" description="Polar residues" evidence="7">
    <location>
        <begin position="564"/>
        <end position="576"/>
    </location>
</feature>
<dbReference type="PRINTS" id="PR00252">
    <property type="entry name" value="NRIONCHANNEL"/>
</dbReference>
<evidence type="ECO:0000256" key="4">
    <source>
        <dbReference type="ARBA" id="ARBA00022989"/>
    </source>
</evidence>
<dbReference type="WBParaSite" id="ACRNAN_scaffold2371.g32495.t1">
    <property type="protein sequence ID" value="ACRNAN_scaffold2371.g32495.t1"/>
    <property type="gene ID" value="ACRNAN_scaffold2371.g32495"/>
</dbReference>
<dbReference type="GO" id="GO:0016020">
    <property type="term" value="C:membrane"/>
    <property type="evidence" value="ECO:0007669"/>
    <property type="project" value="UniProtKB-SubCell"/>
</dbReference>
<dbReference type="CDD" id="cd19051">
    <property type="entry name" value="LGIC_TM_cation"/>
    <property type="match status" value="1"/>
</dbReference>
<dbReference type="Pfam" id="PF02932">
    <property type="entry name" value="Neur_chan_memb"/>
    <property type="match status" value="1"/>
</dbReference>
<dbReference type="InterPro" id="IPR006029">
    <property type="entry name" value="Neurotrans-gated_channel_TM"/>
</dbReference>
<proteinExistence type="inferred from homology"/>
<feature type="region of interest" description="Disordered" evidence="7">
    <location>
        <begin position="557"/>
        <end position="576"/>
    </location>
</feature>
<feature type="chain" id="PRO_5038155725" evidence="6">
    <location>
        <begin position="24"/>
        <end position="576"/>
    </location>
</feature>
<dbReference type="SUPFAM" id="SSF63712">
    <property type="entry name" value="Nicotinic receptor ligand binding domain-like"/>
    <property type="match status" value="1"/>
</dbReference>
<keyword evidence="6" id="KW-0407">Ion channel</keyword>